<dbReference type="EMBL" id="CAMPGE010002452">
    <property type="protein sequence ID" value="CAI2361256.1"/>
    <property type="molecule type" value="Genomic_DNA"/>
</dbReference>
<organism evidence="1 2">
    <name type="scientific">Euplotes crassus</name>
    <dbReference type="NCBI Taxonomy" id="5936"/>
    <lineage>
        <taxon>Eukaryota</taxon>
        <taxon>Sar</taxon>
        <taxon>Alveolata</taxon>
        <taxon>Ciliophora</taxon>
        <taxon>Intramacronucleata</taxon>
        <taxon>Spirotrichea</taxon>
        <taxon>Hypotrichia</taxon>
        <taxon>Euplotida</taxon>
        <taxon>Euplotidae</taxon>
        <taxon>Moneuplotes</taxon>
    </lineage>
</organism>
<name>A0AAD1U6Y5_EUPCR</name>
<accession>A0AAD1U6Y5</accession>
<reference evidence="1" key="1">
    <citation type="submission" date="2023-07" db="EMBL/GenBank/DDBJ databases">
        <authorList>
            <consortium name="AG Swart"/>
            <person name="Singh M."/>
            <person name="Singh A."/>
            <person name="Seah K."/>
            <person name="Emmerich C."/>
        </authorList>
    </citation>
    <scope>NUCLEOTIDE SEQUENCE</scope>
    <source>
        <strain evidence="1">DP1</strain>
    </source>
</reference>
<dbReference type="Proteomes" id="UP001295684">
    <property type="component" value="Unassembled WGS sequence"/>
</dbReference>
<protein>
    <submittedName>
        <fullName evidence="1">Uncharacterized protein</fullName>
    </submittedName>
</protein>
<proteinExistence type="predicted"/>
<evidence type="ECO:0000313" key="2">
    <source>
        <dbReference type="Proteomes" id="UP001295684"/>
    </source>
</evidence>
<gene>
    <name evidence="1" type="ORF">ECRASSUSDP1_LOCUS2566</name>
</gene>
<keyword evidence="2" id="KW-1185">Reference proteome</keyword>
<evidence type="ECO:0000313" key="1">
    <source>
        <dbReference type="EMBL" id="CAI2361256.1"/>
    </source>
</evidence>
<sequence length="205" mass="23615">MLHINKNYKRVISPKLQQSEEIEEPASVLLKKASSPTNKTFRIKNRANKFNRWCKNFIFMPNSTIDQKNLMKVSSFNEKPRMEHGPFSPNVIRKGMTKLIDFSSNKTIQNLQPLSPKLNYFQNIRMNLINKGKLQGCFNNTSRVVSPLESNRITKITSPDNTYHPKVNLRTRNAQGCLRVKKSKIQSGCSRNNRGLKDSLLFCSL</sequence>
<dbReference type="AlphaFoldDB" id="A0AAD1U6Y5"/>
<comment type="caution">
    <text evidence="1">The sequence shown here is derived from an EMBL/GenBank/DDBJ whole genome shotgun (WGS) entry which is preliminary data.</text>
</comment>